<proteinExistence type="predicted"/>
<evidence type="ECO:0000313" key="1">
    <source>
        <dbReference type="EMBL" id="MFD1191153.1"/>
    </source>
</evidence>
<evidence type="ECO:0000313" key="2">
    <source>
        <dbReference type="Proteomes" id="UP001597216"/>
    </source>
</evidence>
<keyword evidence="2" id="KW-1185">Reference proteome</keyword>
<sequence>MTSTSSLSVSTTTTWVDDAAKSLTDRIQQIGQQDPYSFVAPVSDLERMAANGASKLGGGDPKAIGGADWYADLMGRAAPSVSAASLLDNLNAYMNPYRDMVTNAQMADFDADAGRTRASQTLQMAQQGAFGGSGAALTRSLTEGELARARNAQLAKSLADMFNTGAALSNQDSDRRQQAAVSNAQLAQQHNQWLGQLAADRQANERANLATQAALGQQMRAADQTYREAPLTALAKQVDMFSGLPLSLFHGQITDTAGRTSSTQRTSGLDSSDVAQAAQIAAMII</sequence>
<dbReference type="EMBL" id="JBHTLQ010000022">
    <property type="protein sequence ID" value="MFD1191153.1"/>
    <property type="molecule type" value="Genomic_DNA"/>
</dbReference>
<dbReference type="Proteomes" id="UP001597216">
    <property type="component" value="Unassembled WGS sequence"/>
</dbReference>
<accession>A0ABW3T2G3</accession>
<reference evidence="2" key="1">
    <citation type="journal article" date="2019" name="Int. J. Syst. Evol. Microbiol.">
        <title>The Global Catalogue of Microorganisms (GCM) 10K type strain sequencing project: providing services to taxonomists for standard genome sequencing and annotation.</title>
        <authorList>
            <consortium name="The Broad Institute Genomics Platform"/>
            <consortium name="The Broad Institute Genome Sequencing Center for Infectious Disease"/>
            <person name="Wu L."/>
            <person name="Ma J."/>
        </authorList>
    </citation>
    <scope>NUCLEOTIDE SEQUENCE [LARGE SCALE GENOMIC DNA]</scope>
    <source>
        <strain evidence="2">CCUG 55074</strain>
    </source>
</reference>
<dbReference type="RefSeq" id="WP_377353647.1">
    <property type="nucleotide sequence ID" value="NZ_JBHTLQ010000022.1"/>
</dbReference>
<protein>
    <submittedName>
        <fullName evidence="1">Uncharacterized protein</fullName>
    </submittedName>
</protein>
<gene>
    <name evidence="1" type="ORF">ACFQ27_11225</name>
</gene>
<organism evidence="1 2">
    <name type="scientific">Phenylobacterium conjunctum</name>
    <dbReference type="NCBI Taxonomy" id="1298959"/>
    <lineage>
        <taxon>Bacteria</taxon>
        <taxon>Pseudomonadati</taxon>
        <taxon>Pseudomonadota</taxon>
        <taxon>Alphaproteobacteria</taxon>
        <taxon>Caulobacterales</taxon>
        <taxon>Caulobacteraceae</taxon>
        <taxon>Phenylobacterium</taxon>
    </lineage>
</organism>
<comment type="caution">
    <text evidence="1">The sequence shown here is derived from an EMBL/GenBank/DDBJ whole genome shotgun (WGS) entry which is preliminary data.</text>
</comment>
<name>A0ABW3T2G3_9CAUL</name>